<dbReference type="Pfam" id="PF00501">
    <property type="entry name" value="AMP-binding"/>
    <property type="match status" value="1"/>
</dbReference>
<dbReference type="Proteomes" id="UP001500630">
    <property type="component" value="Unassembled WGS sequence"/>
</dbReference>
<dbReference type="Pfam" id="PF13193">
    <property type="entry name" value="AMP-binding_C"/>
    <property type="match status" value="1"/>
</dbReference>
<dbReference type="Gene3D" id="3.30.300.30">
    <property type="match status" value="1"/>
</dbReference>
<protein>
    <recommendedName>
        <fullName evidence="7">Carrier domain-containing protein</fullName>
    </recommendedName>
</protein>
<dbReference type="InterPro" id="IPR045851">
    <property type="entry name" value="AMP-bd_C_sf"/>
</dbReference>
<dbReference type="PROSITE" id="PS50075">
    <property type="entry name" value="CARRIER"/>
    <property type="match status" value="1"/>
</dbReference>
<feature type="domain" description="Carrier" evidence="7">
    <location>
        <begin position="1009"/>
        <end position="1083"/>
    </location>
</feature>
<dbReference type="InterPro" id="IPR001242">
    <property type="entry name" value="Condensation_dom"/>
</dbReference>
<evidence type="ECO:0000256" key="5">
    <source>
        <dbReference type="ARBA" id="ARBA00023194"/>
    </source>
</evidence>
<dbReference type="PROSITE" id="PS00012">
    <property type="entry name" value="PHOSPHOPANTETHEINE"/>
    <property type="match status" value="1"/>
</dbReference>
<dbReference type="PANTHER" id="PTHR45527">
    <property type="entry name" value="NONRIBOSOMAL PEPTIDE SYNTHETASE"/>
    <property type="match status" value="1"/>
</dbReference>
<name>A0ABP6W5V4_9ACTN</name>
<evidence type="ECO:0000256" key="2">
    <source>
        <dbReference type="ARBA" id="ARBA00022450"/>
    </source>
</evidence>
<dbReference type="SUPFAM" id="SSF52777">
    <property type="entry name" value="CoA-dependent acyltransferases"/>
    <property type="match status" value="4"/>
</dbReference>
<dbReference type="NCBIfam" id="TIGR01733">
    <property type="entry name" value="AA-adenyl-dom"/>
    <property type="match status" value="1"/>
</dbReference>
<evidence type="ECO:0000256" key="1">
    <source>
        <dbReference type="ARBA" id="ARBA00001957"/>
    </source>
</evidence>
<dbReference type="InterPro" id="IPR000873">
    <property type="entry name" value="AMP-dep_synth/lig_dom"/>
</dbReference>
<dbReference type="Gene3D" id="1.10.1200.10">
    <property type="entry name" value="ACP-like"/>
    <property type="match status" value="1"/>
</dbReference>
<dbReference type="InterPro" id="IPR009081">
    <property type="entry name" value="PP-bd_ACP"/>
</dbReference>
<dbReference type="CDD" id="cd19531">
    <property type="entry name" value="LCL_NRPS-like"/>
    <property type="match status" value="1"/>
</dbReference>
<feature type="region of interest" description="Disordered" evidence="6">
    <location>
        <begin position="1"/>
        <end position="25"/>
    </location>
</feature>
<dbReference type="InterPro" id="IPR025110">
    <property type="entry name" value="AMP-bd_C"/>
</dbReference>
<reference evidence="9" key="1">
    <citation type="journal article" date="2019" name="Int. J. Syst. Evol. Microbiol.">
        <title>The Global Catalogue of Microorganisms (GCM) 10K type strain sequencing project: providing services to taxonomists for standard genome sequencing and annotation.</title>
        <authorList>
            <consortium name="The Broad Institute Genomics Platform"/>
            <consortium name="The Broad Institute Genome Sequencing Center for Infectious Disease"/>
            <person name="Wu L."/>
            <person name="Ma J."/>
        </authorList>
    </citation>
    <scope>NUCLEOTIDE SEQUENCE [LARGE SCALE GENOMIC DNA]</scope>
    <source>
        <strain evidence="9">JCM 17326</strain>
    </source>
</reference>
<accession>A0ABP6W5V4</accession>
<dbReference type="Pfam" id="PF00550">
    <property type="entry name" value="PP-binding"/>
    <property type="match status" value="1"/>
</dbReference>
<dbReference type="InterPro" id="IPR023213">
    <property type="entry name" value="CAT-like_dom_sf"/>
</dbReference>
<gene>
    <name evidence="8" type="ORF">GCM10022419_028980</name>
</gene>
<dbReference type="Gene3D" id="3.40.50.12780">
    <property type="entry name" value="N-terminal domain of ligase-like"/>
    <property type="match status" value="1"/>
</dbReference>
<dbReference type="InterPro" id="IPR020845">
    <property type="entry name" value="AMP-binding_CS"/>
</dbReference>
<comment type="caution">
    <text evidence="8">The sequence shown here is derived from an EMBL/GenBank/DDBJ whole genome shotgun (WGS) entry which is preliminary data.</text>
</comment>
<proteinExistence type="predicted"/>
<dbReference type="SMART" id="SM00823">
    <property type="entry name" value="PKS_PP"/>
    <property type="match status" value="1"/>
</dbReference>
<dbReference type="InterPro" id="IPR042099">
    <property type="entry name" value="ANL_N_sf"/>
</dbReference>
<evidence type="ECO:0000256" key="3">
    <source>
        <dbReference type="ARBA" id="ARBA00022553"/>
    </source>
</evidence>
<evidence type="ECO:0000313" key="8">
    <source>
        <dbReference type="EMBL" id="GAA3546971.1"/>
    </source>
</evidence>
<keyword evidence="4" id="KW-0677">Repeat</keyword>
<dbReference type="SUPFAM" id="SSF47336">
    <property type="entry name" value="ACP-like"/>
    <property type="match status" value="1"/>
</dbReference>
<dbReference type="InterPro" id="IPR010060">
    <property type="entry name" value="NRPS_synth"/>
</dbReference>
<dbReference type="InterPro" id="IPR010071">
    <property type="entry name" value="AA_adenyl_dom"/>
</dbReference>
<dbReference type="Pfam" id="PF00668">
    <property type="entry name" value="Condensation"/>
    <property type="match status" value="2"/>
</dbReference>
<evidence type="ECO:0000256" key="4">
    <source>
        <dbReference type="ARBA" id="ARBA00022737"/>
    </source>
</evidence>
<keyword evidence="5" id="KW-0045">Antibiotic biosynthesis</keyword>
<keyword evidence="2" id="KW-0596">Phosphopantetheine</keyword>
<evidence type="ECO:0000259" key="7">
    <source>
        <dbReference type="PROSITE" id="PS50075"/>
    </source>
</evidence>
<dbReference type="InterPro" id="IPR006162">
    <property type="entry name" value="Ppantetheine_attach_site"/>
</dbReference>
<dbReference type="SUPFAM" id="SSF56801">
    <property type="entry name" value="Acetyl-CoA synthetase-like"/>
    <property type="match status" value="1"/>
</dbReference>
<evidence type="ECO:0000313" key="9">
    <source>
        <dbReference type="Proteomes" id="UP001500630"/>
    </source>
</evidence>
<comment type="cofactor">
    <cofactor evidence="1">
        <name>pantetheine 4'-phosphate</name>
        <dbReference type="ChEBI" id="CHEBI:47942"/>
    </cofactor>
</comment>
<dbReference type="InterPro" id="IPR020806">
    <property type="entry name" value="PKS_PP-bd"/>
</dbReference>
<organism evidence="8 9">
    <name type="scientific">Nonomuraea rosea</name>
    <dbReference type="NCBI Taxonomy" id="638574"/>
    <lineage>
        <taxon>Bacteria</taxon>
        <taxon>Bacillati</taxon>
        <taxon>Actinomycetota</taxon>
        <taxon>Actinomycetes</taxon>
        <taxon>Streptosporangiales</taxon>
        <taxon>Streptosporangiaceae</taxon>
        <taxon>Nonomuraea</taxon>
    </lineage>
</organism>
<dbReference type="PANTHER" id="PTHR45527:SF1">
    <property type="entry name" value="FATTY ACID SYNTHASE"/>
    <property type="match status" value="1"/>
</dbReference>
<keyword evidence="9" id="KW-1185">Reference proteome</keyword>
<dbReference type="InterPro" id="IPR036736">
    <property type="entry name" value="ACP-like_sf"/>
</dbReference>
<keyword evidence="3" id="KW-0597">Phosphoprotein</keyword>
<dbReference type="PROSITE" id="PS00455">
    <property type="entry name" value="AMP_BINDING"/>
    <property type="match status" value="1"/>
</dbReference>
<dbReference type="RefSeq" id="WP_345561932.1">
    <property type="nucleotide sequence ID" value="NZ_BAABDQ010000005.1"/>
</dbReference>
<sequence length="1530" mass="162664">MNELNATSAEALASTTGTRTGSGGGRIAERFAALGGERRVELLRRLVEAGKVAAVPDIVPPRDPDRPVRLSPAQEDLWVYESLYPDTAALNLCCSYHFDTPVDPADLEAALTIVQGHHDSLRMRISGEVGDLRVEFPEAEPFKLERLDLRGTDVTRQEALHAFSRRTFDLDGGRLIRGQFITVDDTRATLVLALHHIATDWWSFDVLHGELTEAYRAVRDRDLPGLGRPAIQYADFAGWQRELAAAGVFEAQLGWWRGYLANPPKPLTVGSAAPGGGFGVEQIAFRIDARTEAAVRALARERGATVYGVLMTAFAVFAHRLTGENDLITGTPLANRSARGLDRVIGYVMNSLPVRWRLDGGTTFAELLARFTADFPAILANADVPVGRIVQAVDPERVAGRSPLFQWVFMHLPRQESVARLREIADPERVHTGGEHDLIGIVRDSDDGFEASLEIRTDLYAPEVVRTWAEAFRTLLGSLVAAPEAPVRAAPMVSGEERRRLLTTFGTGPTVGEGGREPAIVGLPGVVDRQAVLTPDAVAVESDGERVTYRELVRRSEGLAGALRERGVGPERVVALGLRRSAALVVAILAVQRAGGAYLPLDLDHPAERLAYLIEDAGAMLLIAEPEPEPEPGALPGLRIERITPEISRFKTEFDPIDPRSAAYVIYTSGSTGRPKGVVVSHAGVASLAHALVTAFGLDSDSRVPLLGSPAFDISVAELCMAFGSGGTLVIPGGGPLVGAELGAALRAGRITFGLVPPAVLATVPAGDHPDLRGLASGADVCPPELVPAWAGKRFFNAYGPTETTVAASVSDPLAAGGGLPPIGRPLAGTRLYVLDARLRPVPVGVPGELYVAGDGVARGYLGRPGLTAGRFVADPFGTPGDRMYRTGDLVHWRADGQLQFLGRADDQVKVRGHRIEPAEVETVLAGHESVAQAAVALRDGRLVAYLVPGAAGRDLAVAGVLAHAVAALPAHLVPSDFVVLDALPVTSQGKLDRAALPAPSADPKAGREPVTERESALCALFAELLGVGGVGADDDFFRLGGDSITAIQLVSRAREEGLGLTPREVFVARTPAALAAVARVATRAVADSPTGRFPLTPIMHWWREHGGPLGAFTQSLVLPVPEGAGEERIRAALRALTVRHAALRMRLLRHSDTDWELEVPPPDEAAEIPFTRVDARQVADAVPETLALDPERGRMLAAAWLAPDRLLVTAHHFAVDGVSWRILGPELTALLQTPDPAAPAQGTSFARWARLLAAEAVNPERVAAELPVWERMAADGNDALLLPAHRERGGARTTLTTTLPPDLTEQAITHLPAAFRCGPNEVLLTALATAVARWRENDGGAGVLVDIEGHGREALADDADISGTVGWFTTQYPVRLDPGGTPADALKRIKEQLRALPRSGLGYGLLRYLNPATAPRLAALPAADVRFNYLGRFDGELVGMPGAPMAYGLELDAVARPGPGGTRLVASWSYDARAITEERVSALAALWSRALAELAGLTGEGGATSSDFPLVELTQGQIDALEADLDGGW</sequence>
<dbReference type="NCBIfam" id="TIGR01720">
    <property type="entry name" value="NRPS-para261"/>
    <property type="match status" value="1"/>
</dbReference>
<dbReference type="EMBL" id="BAABDQ010000005">
    <property type="protein sequence ID" value="GAA3546971.1"/>
    <property type="molecule type" value="Genomic_DNA"/>
</dbReference>
<dbReference type="Gene3D" id="3.30.559.10">
    <property type="entry name" value="Chloramphenicol acetyltransferase-like domain"/>
    <property type="match status" value="2"/>
</dbReference>
<dbReference type="Gene3D" id="3.30.559.30">
    <property type="entry name" value="Nonribosomal peptide synthetase, condensation domain"/>
    <property type="match status" value="2"/>
</dbReference>
<evidence type="ECO:0000256" key="6">
    <source>
        <dbReference type="SAM" id="MobiDB-lite"/>
    </source>
</evidence>